<organism evidence="1 2">
    <name type="scientific">Dibothriocephalus latus</name>
    <name type="common">Fish tapeworm</name>
    <name type="synonym">Diphyllobothrium latum</name>
    <dbReference type="NCBI Taxonomy" id="60516"/>
    <lineage>
        <taxon>Eukaryota</taxon>
        <taxon>Metazoa</taxon>
        <taxon>Spiralia</taxon>
        <taxon>Lophotrochozoa</taxon>
        <taxon>Platyhelminthes</taxon>
        <taxon>Cestoda</taxon>
        <taxon>Eucestoda</taxon>
        <taxon>Diphyllobothriidea</taxon>
        <taxon>Diphyllobothriidae</taxon>
        <taxon>Dibothriocephalus</taxon>
    </lineage>
</organism>
<proteinExistence type="predicted"/>
<keyword evidence="2" id="KW-1185">Reference proteome</keyword>
<sequence length="155" mass="16651">MPNTFSSGSGFRMLFPTGDLGFVSPSNGQLYVCGRCDDAVKVNGVKCNLTAIDNFLTGVIDDVISNPGSQNQQFAPLRATITLLIESSQRKAQLVCFYTRNDGSLTEAQGGSFTNLDLAKLIGGNLPSFVNVKVVQSFILVQGIEIARTNIIEIQ</sequence>
<protein>
    <submittedName>
        <fullName evidence="1">Uncharacterized protein</fullName>
    </submittedName>
</protein>
<name>A0A3P6R3P6_DIBLA</name>
<evidence type="ECO:0000313" key="2">
    <source>
        <dbReference type="Proteomes" id="UP000281553"/>
    </source>
</evidence>
<dbReference type="EMBL" id="UYRU01005902">
    <property type="protein sequence ID" value="VDK39434.1"/>
    <property type="molecule type" value="Genomic_DNA"/>
</dbReference>
<gene>
    <name evidence="1" type="ORF">DILT_LOCUS1033</name>
</gene>
<dbReference type="SUPFAM" id="SSF56801">
    <property type="entry name" value="Acetyl-CoA synthetase-like"/>
    <property type="match status" value="1"/>
</dbReference>
<dbReference type="AlphaFoldDB" id="A0A3P6R3P6"/>
<dbReference type="Proteomes" id="UP000281553">
    <property type="component" value="Unassembled WGS sequence"/>
</dbReference>
<reference evidence="1 2" key="1">
    <citation type="submission" date="2018-11" db="EMBL/GenBank/DDBJ databases">
        <authorList>
            <consortium name="Pathogen Informatics"/>
        </authorList>
    </citation>
    <scope>NUCLEOTIDE SEQUENCE [LARGE SCALE GENOMIC DNA]</scope>
</reference>
<dbReference type="OrthoDB" id="416786at2759"/>
<accession>A0A3P6R3P6</accession>
<evidence type="ECO:0000313" key="1">
    <source>
        <dbReference type="EMBL" id="VDK39434.1"/>
    </source>
</evidence>